<dbReference type="PANTHER" id="PTHR43547">
    <property type="entry name" value="TWO-COMPONENT HISTIDINE KINASE"/>
    <property type="match status" value="1"/>
</dbReference>
<accession>A0A015ZQ26</accession>
<sequence length="1366" mass="156622">MIMKRIFFYSFFLCFACNLMSADSNLRFSSIPTLDKLPTNYIRCLYQDKKGYMWIGTPNGLFMYDGYKAIPVRMADEENFLPNNEILCIAEDNNHYLWVGTRMGLAVIDKTTWNISCVDYKEFNNTGIQQILVTTKGELWIGTEYGLFRYDAEKQTFQEFDGREGRAKFPGGSVIAMIEDQYGNIWTGTWADGLTCYDRKENSFHHFSELDKKLNISALYIDGKDRMWIAVWGEGLILLENPYQDGKAALRYFKYSALDAKSISDNYIYSIVEDKYSGDLWFGTRSGLSILHEDDKTVFFQNYLPGELGKTVSYNEIYSIVCDREGNMWLGMYGGGINFVNGRRKQIGLNQFKPEAGGRNTSYTMQSILVDKDDLLWLGSGSKGVMIQDRKTGTPYKDKDLEKLLALETNILCIMQSPTDGRIWLGTYGKGVWIYDKKADMGKRLTVWDWNYHSWIGSVVNDILEDSHGNYWFATNTGLSMLDAQGEKHSFASRYLNGERGNTYRFNQIMEDERKRIWVASSNNGIVRINGNAKDAVSDMSFYLPHDGKLGSSAISCICQDRYRRIWAASEVRGLFLYQEDKDRFVQMDEKLGVPGDAFFSIEEDNEGNLWLGTNVGLVKLNAPEDISQSTYYLYTTADGLQGNIFNRNASFKTSAGELLFGGNNGYNSFFPEQLKKDTLQIPVIVTDIKIFDRSWRILDKEVRDKISPSAPEFTRKITLNHKQNSFSIEFATLQFAGLEDVQYAYRLEEVEPDWVHTDGTRPFAYYNNLESGNYTFHLKANTGNGGWMEMPQTIEVCILPPPWLTWWAYTIYMLVAILVAFLIFRTLQNRMILRNEIRMRELENVKLEELNHAKLQFFTNITHELLTPLAIISAAVDNRKQGNQKPEYDTIIGDNVNRLIRLIQQILEFRKAETGHLKLKVSRGNIALFVRNSVDSIRPFAEKKQIELSFESTDEVLPAYFDPDKIDKIVYNLLSNAIKYNRIGGKVCMRLERLPEKEQISLTVTDNGLGMPQEQQERLFSFFYEGDYRRFNTTGTGIGLALTKNLVNLHHGTIRVRSDVGKGTSFEIILPVDENAFTPEELDRELIIPSAPLSAGLSQPLVEKETVPVTEEKERNYSVLLVEDEVELLYLMKSLLEVDYKVFTAKNGKQGLDVLKENSIDLIISDVMMPEMDGIEFCKIIKSDMETCDIPVILLTAKNQQKDQIEAYDSGANAFISKPFNLSVLHARISNLLKAREQMNRDFKKQFVFEAKELEYTSMDEEFLQKAFACIHNHLDDADYSQSDFVRDLAVSRSTAFRKLKSLTGLAYSDFVKNVRLKAACQIMEEKKNIRISELAYAVGFSDPKYFSACFKKEFGMKPSEYLQR</sequence>
<comment type="catalytic activity">
    <reaction evidence="1">
        <text>ATP + protein L-histidine = ADP + protein N-phospho-L-histidine.</text>
        <dbReference type="EC" id="2.7.13.3"/>
    </reaction>
</comment>
<dbReference type="InterPro" id="IPR013783">
    <property type="entry name" value="Ig-like_fold"/>
</dbReference>
<dbReference type="PROSITE" id="PS00041">
    <property type="entry name" value="HTH_ARAC_FAMILY_1"/>
    <property type="match status" value="1"/>
</dbReference>
<organism evidence="18 19">
    <name type="scientific">Bacteroides fragilis str. 2-F-2 #4</name>
    <dbReference type="NCBI Taxonomy" id="1339280"/>
    <lineage>
        <taxon>Bacteria</taxon>
        <taxon>Pseudomonadati</taxon>
        <taxon>Bacteroidota</taxon>
        <taxon>Bacteroidia</taxon>
        <taxon>Bacteroidales</taxon>
        <taxon>Bacteroidaceae</taxon>
        <taxon>Bacteroides</taxon>
    </lineage>
</organism>
<dbReference type="Pfam" id="PF02518">
    <property type="entry name" value="HATPase_c"/>
    <property type="match status" value="1"/>
</dbReference>
<comment type="caution">
    <text evidence="18">The sequence shown here is derived from an EMBL/GenBank/DDBJ whole genome shotgun (WGS) entry which is preliminary data.</text>
</comment>
<dbReference type="SMART" id="SM00387">
    <property type="entry name" value="HATPase_c"/>
    <property type="match status" value="1"/>
</dbReference>
<dbReference type="GO" id="GO:0005524">
    <property type="term" value="F:ATP binding"/>
    <property type="evidence" value="ECO:0007669"/>
    <property type="project" value="UniProtKB-KW"/>
</dbReference>
<evidence type="ECO:0000256" key="9">
    <source>
        <dbReference type="ARBA" id="ARBA00023015"/>
    </source>
</evidence>
<evidence type="ECO:0000256" key="11">
    <source>
        <dbReference type="ARBA" id="ARBA00023163"/>
    </source>
</evidence>
<dbReference type="PROSITE" id="PS50110">
    <property type="entry name" value="RESPONSE_REGULATORY"/>
    <property type="match status" value="1"/>
</dbReference>
<evidence type="ECO:0000259" key="17">
    <source>
        <dbReference type="PROSITE" id="PS50110"/>
    </source>
</evidence>
<evidence type="ECO:0000256" key="12">
    <source>
        <dbReference type="PROSITE-ProRule" id="PRU00169"/>
    </source>
</evidence>
<dbReference type="InterPro" id="IPR036890">
    <property type="entry name" value="HATPase_C_sf"/>
</dbReference>
<evidence type="ECO:0000256" key="10">
    <source>
        <dbReference type="ARBA" id="ARBA00023125"/>
    </source>
</evidence>
<dbReference type="Proteomes" id="UP000022272">
    <property type="component" value="Unassembled WGS sequence"/>
</dbReference>
<dbReference type="SUPFAM" id="SSF55874">
    <property type="entry name" value="ATPase domain of HSP90 chaperone/DNA topoisomerase II/histidine kinase"/>
    <property type="match status" value="1"/>
</dbReference>
<evidence type="ECO:0000256" key="5">
    <source>
        <dbReference type="ARBA" id="ARBA00022741"/>
    </source>
</evidence>
<dbReference type="PROSITE" id="PS01124">
    <property type="entry name" value="HTH_ARAC_FAMILY_2"/>
    <property type="match status" value="1"/>
</dbReference>
<evidence type="ECO:0000259" key="15">
    <source>
        <dbReference type="PROSITE" id="PS01124"/>
    </source>
</evidence>
<dbReference type="InterPro" id="IPR004358">
    <property type="entry name" value="Sig_transdc_His_kin-like_C"/>
</dbReference>
<feature type="domain" description="Histidine kinase" evidence="16">
    <location>
        <begin position="861"/>
        <end position="1075"/>
    </location>
</feature>
<evidence type="ECO:0000259" key="16">
    <source>
        <dbReference type="PROSITE" id="PS50109"/>
    </source>
</evidence>
<dbReference type="SMART" id="SM00342">
    <property type="entry name" value="HTH_ARAC"/>
    <property type="match status" value="1"/>
</dbReference>
<feature type="signal peptide" evidence="14">
    <location>
        <begin position="1"/>
        <end position="21"/>
    </location>
</feature>
<name>A0A015ZQ26_BACFG</name>
<keyword evidence="3 12" id="KW-0597">Phosphoprotein</keyword>
<keyword evidence="10" id="KW-0238">DNA-binding</keyword>
<dbReference type="Pfam" id="PF00072">
    <property type="entry name" value="Response_reg"/>
    <property type="match status" value="1"/>
</dbReference>
<dbReference type="GO" id="GO:0003700">
    <property type="term" value="F:DNA-binding transcription factor activity"/>
    <property type="evidence" value="ECO:0007669"/>
    <property type="project" value="InterPro"/>
</dbReference>
<keyword evidence="5" id="KW-0547">Nucleotide-binding</keyword>
<evidence type="ECO:0000256" key="14">
    <source>
        <dbReference type="SAM" id="SignalP"/>
    </source>
</evidence>
<dbReference type="PROSITE" id="PS50109">
    <property type="entry name" value="HIS_KIN"/>
    <property type="match status" value="1"/>
</dbReference>
<dbReference type="SUPFAM" id="SSF47384">
    <property type="entry name" value="Homodimeric domain of signal transducing histidine kinase"/>
    <property type="match status" value="1"/>
</dbReference>
<proteinExistence type="predicted"/>
<dbReference type="GO" id="GO:0043565">
    <property type="term" value="F:sequence-specific DNA binding"/>
    <property type="evidence" value="ECO:0007669"/>
    <property type="project" value="InterPro"/>
</dbReference>
<dbReference type="PRINTS" id="PR00344">
    <property type="entry name" value="BCTRLSENSOR"/>
</dbReference>
<keyword evidence="8" id="KW-0902">Two-component regulatory system</keyword>
<evidence type="ECO:0000256" key="2">
    <source>
        <dbReference type="ARBA" id="ARBA00012438"/>
    </source>
</evidence>
<gene>
    <name evidence="18" type="ORF">M076_0330</name>
</gene>
<dbReference type="InterPro" id="IPR005467">
    <property type="entry name" value="His_kinase_dom"/>
</dbReference>
<feature type="chain" id="PRO_5001480615" description="histidine kinase" evidence="14">
    <location>
        <begin position="22"/>
        <end position="1366"/>
    </location>
</feature>
<protein>
    <recommendedName>
        <fullName evidence="2">histidine kinase</fullName>
        <ecNumber evidence="2">2.7.13.3</ecNumber>
    </recommendedName>
</protein>
<feature type="domain" description="HTH araC/xylS-type" evidence="15">
    <location>
        <begin position="1266"/>
        <end position="1366"/>
    </location>
</feature>
<keyword evidence="6" id="KW-0418">Kinase</keyword>
<evidence type="ECO:0000256" key="7">
    <source>
        <dbReference type="ARBA" id="ARBA00022840"/>
    </source>
</evidence>
<keyword evidence="13" id="KW-0812">Transmembrane</keyword>
<dbReference type="SUPFAM" id="SSF52172">
    <property type="entry name" value="CheY-like"/>
    <property type="match status" value="1"/>
</dbReference>
<evidence type="ECO:0000256" key="4">
    <source>
        <dbReference type="ARBA" id="ARBA00022679"/>
    </source>
</evidence>
<dbReference type="Gene3D" id="1.10.10.60">
    <property type="entry name" value="Homeodomain-like"/>
    <property type="match status" value="1"/>
</dbReference>
<evidence type="ECO:0000313" key="19">
    <source>
        <dbReference type="Proteomes" id="UP000022272"/>
    </source>
</evidence>
<dbReference type="Gene3D" id="2.130.10.10">
    <property type="entry name" value="YVTN repeat-like/Quinoprotein amine dehydrogenase"/>
    <property type="match status" value="2"/>
</dbReference>
<evidence type="ECO:0000256" key="3">
    <source>
        <dbReference type="ARBA" id="ARBA00022553"/>
    </source>
</evidence>
<dbReference type="Pfam" id="PF07495">
    <property type="entry name" value="Y_Y_Y"/>
    <property type="match status" value="1"/>
</dbReference>
<dbReference type="SUPFAM" id="SSF63829">
    <property type="entry name" value="Calcium-dependent phosphotriesterase"/>
    <property type="match status" value="3"/>
</dbReference>
<dbReference type="Pfam" id="PF07494">
    <property type="entry name" value="Reg_prop"/>
    <property type="match status" value="7"/>
</dbReference>
<dbReference type="InterPro" id="IPR011110">
    <property type="entry name" value="Reg_prop"/>
</dbReference>
<keyword evidence="9" id="KW-0805">Transcription regulation</keyword>
<dbReference type="PANTHER" id="PTHR43547:SF2">
    <property type="entry name" value="HYBRID SIGNAL TRANSDUCTION HISTIDINE KINASE C"/>
    <property type="match status" value="1"/>
</dbReference>
<reference evidence="18 19" key="1">
    <citation type="submission" date="2014-02" db="EMBL/GenBank/DDBJ databases">
        <authorList>
            <person name="Sears C."/>
            <person name="Carroll K."/>
            <person name="Sack B.R."/>
            <person name="Qadri F."/>
            <person name="Myers L.L."/>
            <person name="Chung G.-T."/>
            <person name="Escheverria P."/>
            <person name="Fraser C.M."/>
            <person name="Sadzewicz L."/>
            <person name="Shefchek K.A."/>
            <person name="Tallon L."/>
            <person name="Das S.P."/>
            <person name="Daugherty S."/>
            <person name="Mongodin E.F."/>
        </authorList>
    </citation>
    <scope>NUCLEOTIDE SEQUENCE [LARGE SCALE GENOMIC DNA]</scope>
    <source>
        <strain evidence="18 19">2-F-2 #4</strain>
    </source>
</reference>
<dbReference type="Gene3D" id="1.10.287.130">
    <property type="match status" value="1"/>
</dbReference>
<dbReference type="SMART" id="SM00388">
    <property type="entry name" value="HisKA"/>
    <property type="match status" value="1"/>
</dbReference>
<dbReference type="Pfam" id="PF00512">
    <property type="entry name" value="HisKA"/>
    <property type="match status" value="1"/>
</dbReference>
<dbReference type="Pfam" id="PF12833">
    <property type="entry name" value="HTH_18"/>
    <property type="match status" value="1"/>
</dbReference>
<keyword evidence="7" id="KW-0067">ATP-binding</keyword>
<evidence type="ECO:0000256" key="1">
    <source>
        <dbReference type="ARBA" id="ARBA00000085"/>
    </source>
</evidence>
<dbReference type="PATRIC" id="fig|1339280.3.peg.319"/>
<dbReference type="InterPro" id="IPR018062">
    <property type="entry name" value="HTH_AraC-typ_CS"/>
</dbReference>
<keyword evidence="11" id="KW-0804">Transcription</keyword>
<evidence type="ECO:0000313" key="18">
    <source>
        <dbReference type="EMBL" id="EXZ46597.1"/>
    </source>
</evidence>
<dbReference type="InterPro" id="IPR003594">
    <property type="entry name" value="HATPase_dom"/>
</dbReference>
<dbReference type="Gene3D" id="2.60.40.10">
    <property type="entry name" value="Immunoglobulins"/>
    <property type="match status" value="1"/>
</dbReference>
<dbReference type="InterPro" id="IPR001789">
    <property type="entry name" value="Sig_transdc_resp-reg_receiver"/>
</dbReference>
<dbReference type="EMBL" id="JGDM01000007">
    <property type="protein sequence ID" value="EXZ46597.1"/>
    <property type="molecule type" value="Genomic_DNA"/>
</dbReference>
<dbReference type="CDD" id="cd00082">
    <property type="entry name" value="HisKA"/>
    <property type="match status" value="1"/>
</dbReference>
<keyword evidence="13" id="KW-1133">Transmembrane helix</keyword>
<dbReference type="Gene3D" id="3.40.50.2300">
    <property type="match status" value="1"/>
</dbReference>
<dbReference type="SMART" id="SM00448">
    <property type="entry name" value="REC"/>
    <property type="match status" value="1"/>
</dbReference>
<feature type="modified residue" description="4-aspartylphosphate" evidence="12">
    <location>
        <position position="1167"/>
    </location>
</feature>
<evidence type="ECO:0000256" key="13">
    <source>
        <dbReference type="SAM" id="Phobius"/>
    </source>
</evidence>
<keyword evidence="13" id="KW-0472">Membrane</keyword>
<dbReference type="InterPro" id="IPR011006">
    <property type="entry name" value="CheY-like_superfamily"/>
</dbReference>
<dbReference type="SUPFAM" id="SSF46689">
    <property type="entry name" value="Homeodomain-like"/>
    <property type="match status" value="1"/>
</dbReference>
<evidence type="ECO:0000256" key="6">
    <source>
        <dbReference type="ARBA" id="ARBA00022777"/>
    </source>
</evidence>
<dbReference type="InterPro" id="IPR003661">
    <property type="entry name" value="HisK_dim/P_dom"/>
</dbReference>
<dbReference type="EC" id="2.7.13.3" evidence="2"/>
<dbReference type="InterPro" id="IPR009057">
    <property type="entry name" value="Homeodomain-like_sf"/>
</dbReference>
<evidence type="ECO:0000256" key="8">
    <source>
        <dbReference type="ARBA" id="ARBA00023012"/>
    </source>
</evidence>
<dbReference type="InterPro" id="IPR015943">
    <property type="entry name" value="WD40/YVTN_repeat-like_dom_sf"/>
</dbReference>
<dbReference type="InterPro" id="IPR036097">
    <property type="entry name" value="HisK_dim/P_sf"/>
</dbReference>
<dbReference type="InterPro" id="IPR011123">
    <property type="entry name" value="Y_Y_Y"/>
</dbReference>
<dbReference type="CDD" id="cd00075">
    <property type="entry name" value="HATPase"/>
    <property type="match status" value="1"/>
</dbReference>
<keyword evidence="14" id="KW-0732">Signal</keyword>
<feature type="domain" description="Response regulatory" evidence="17">
    <location>
        <begin position="1119"/>
        <end position="1234"/>
    </location>
</feature>
<dbReference type="GO" id="GO:0000155">
    <property type="term" value="F:phosphorelay sensor kinase activity"/>
    <property type="evidence" value="ECO:0007669"/>
    <property type="project" value="InterPro"/>
</dbReference>
<dbReference type="Gene3D" id="3.30.565.10">
    <property type="entry name" value="Histidine kinase-like ATPase, C-terminal domain"/>
    <property type="match status" value="1"/>
</dbReference>
<dbReference type="InterPro" id="IPR018060">
    <property type="entry name" value="HTH_AraC"/>
</dbReference>
<feature type="transmembrane region" description="Helical" evidence="13">
    <location>
        <begin position="807"/>
        <end position="825"/>
    </location>
</feature>
<dbReference type="FunFam" id="3.30.565.10:FF:000037">
    <property type="entry name" value="Hybrid sensor histidine kinase/response regulator"/>
    <property type="match status" value="1"/>
</dbReference>
<keyword evidence="4" id="KW-0808">Transferase</keyword>